<accession>A0A6P7Y452</accession>
<evidence type="ECO:0000256" key="2">
    <source>
        <dbReference type="ARBA" id="ARBA00011748"/>
    </source>
</evidence>
<evidence type="ECO:0000256" key="1">
    <source>
        <dbReference type="ARBA" id="ARBA00004364"/>
    </source>
</evidence>
<keyword evidence="4" id="KW-0964">Secreted</keyword>
<dbReference type="GO" id="GO:0005576">
    <property type="term" value="C:extracellular region"/>
    <property type="evidence" value="ECO:0007669"/>
    <property type="project" value="UniProtKB-SubCell"/>
</dbReference>
<dbReference type="Pfam" id="PF02199">
    <property type="entry name" value="SapA"/>
    <property type="match status" value="2"/>
</dbReference>
<dbReference type="Gene3D" id="1.10.225.10">
    <property type="entry name" value="Saposin-like"/>
    <property type="match status" value="3"/>
</dbReference>
<evidence type="ECO:0000256" key="4">
    <source>
        <dbReference type="ARBA" id="ARBA00022525"/>
    </source>
</evidence>
<dbReference type="OrthoDB" id="8889685at2759"/>
<feature type="domain" description="Saposin A-type" evidence="15">
    <location>
        <begin position="373"/>
        <end position="409"/>
    </location>
</feature>
<evidence type="ECO:0000256" key="13">
    <source>
        <dbReference type="SAM" id="SignalP"/>
    </source>
</evidence>
<keyword evidence="16" id="KW-1185">Reference proteome</keyword>
<dbReference type="PRINTS" id="PR01797">
    <property type="entry name" value="SAPOSIN"/>
</dbReference>
<keyword evidence="6 13" id="KW-0732">Signal</keyword>
<dbReference type="Proteomes" id="UP000515156">
    <property type="component" value="Chromosome 4"/>
</dbReference>
<dbReference type="GO" id="GO:0007585">
    <property type="term" value="P:respiratory gaseous exchange by respiratory system"/>
    <property type="evidence" value="ECO:0007669"/>
    <property type="project" value="UniProtKB-KW"/>
</dbReference>
<feature type="domain" description="Saposin B-type" evidence="14">
    <location>
        <begin position="74"/>
        <end position="156"/>
    </location>
</feature>
<evidence type="ECO:0000256" key="7">
    <source>
        <dbReference type="ARBA" id="ARBA00022737"/>
    </source>
</evidence>
<evidence type="ECO:0000256" key="12">
    <source>
        <dbReference type="ARBA" id="ARBA00041785"/>
    </source>
</evidence>
<dbReference type="InParanoid" id="A0A6P7Y452"/>
<dbReference type="GO" id="GO:0005771">
    <property type="term" value="C:multivesicular body"/>
    <property type="evidence" value="ECO:0007669"/>
    <property type="project" value="TreeGrafter"/>
</dbReference>
<comment type="subcellular location">
    <subcellularLocation>
        <location evidence="1">Secreted</location>
        <location evidence="1">Extracellular space</location>
        <location evidence="1">Surface film</location>
    </subcellularLocation>
</comment>
<dbReference type="InterPro" id="IPR003119">
    <property type="entry name" value="SAP_A"/>
</dbReference>
<keyword evidence="3" id="KW-0767">Surface film</keyword>
<dbReference type="PROSITE" id="PS51110">
    <property type="entry name" value="SAP_A"/>
    <property type="match status" value="2"/>
</dbReference>
<name>A0A6P7Y452_9AMPH</name>
<reference evidence="17" key="1">
    <citation type="submission" date="2025-08" db="UniProtKB">
        <authorList>
            <consortium name="RefSeq"/>
        </authorList>
    </citation>
    <scope>IDENTIFICATION</scope>
</reference>
<feature type="domain" description="Saposin B-type" evidence="14">
    <location>
        <begin position="200"/>
        <end position="277"/>
    </location>
</feature>
<evidence type="ECO:0000313" key="16">
    <source>
        <dbReference type="Proteomes" id="UP000515156"/>
    </source>
</evidence>
<evidence type="ECO:0000259" key="15">
    <source>
        <dbReference type="PROSITE" id="PS51110"/>
    </source>
</evidence>
<evidence type="ECO:0000256" key="11">
    <source>
        <dbReference type="ARBA" id="ARBA00041094"/>
    </source>
</evidence>
<dbReference type="PANTHER" id="PTHR11480">
    <property type="entry name" value="SAPOSIN-RELATED"/>
    <property type="match status" value="1"/>
</dbReference>
<proteinExistence type="predicted"/>
<evidence type="ECO:0000256" key="8">
    <source>
        <dbReference type="ARBA" id="ARBA00023157"/>
    </source>
</evidence>
<comment type="function">
    <text evidence="10">Pulmonary surfactant-associated proteins promote alveolar stability by lowering the surface tension at the air-liquid interface in the peripheral air spaces. SP-B increases the collapse pressure of palmitic acid to nearly 70 millinewtons per meter.</text>
</comment>
<keyword evidence="5" id="KW-0305">Gaseous exchange</keyword>
<dbReference type="GO" id="GO:0005764">
    <property type="term" value="C:lysosome"/>
    <property type="evidence" value="ECO:0007669"/>
    <property type="project" value="InterPro"/>
</dbReference>
<dbReference type="PANTHER" id="PTHR11480:SF33">
    <property type="entry name" value="PULMONARY SURFACTANT-ASSOCIATED PROTEIN B"/>
    <property type="match status" value="1"/>
</dbReference>
<feature type="domain" description="Saposin A-type" evidence="15">
    <location>
        <begin position="34"/>
        <end position="74"/>
    </location>
</feature>
<dbReference type="AlphaFoldDB" id="A0A6P7Y452"/>
<dbReference type="GO" id="GO:0006665">
    <property type="term" value="P:sphingolipid metabolic process"/>
    <property type="evidence" value="ECO:0007669"/>
    <property type="project" value="InterPro"/>
</dbReference>
<dbReference type="InterPro" id="IPR011001">
    <property type="entry name" value="Saposin-like"/>
</dbReference>
<dbReference type="RefSeq" id="XP_030057549.1">
    <property type="nucleotide sequence ID" value="XM_030201689.1"/>
</dbReference>
<dbReference type="InterPro" id="IPR008139">
    <property type="entry name" value="SaposinB_dom"/>
</dbReference>
<dbReference type="KEGG" id="muo:115469246"/>
<evidence type="ECO:0000256" key="10">
    <source>
        <dbReference type="ARBA" id="ARBA00037221"/>
    </source>
</evidence>
<dbReference type="Pfam" id="PF03489">
    <property type="entry name" value="SapB_2"/>
    <property type="match status" value="1"/>
</dbReference>
<dbReference type="GeneID" id="115469246"/>
<gene>
    <name evidence="17" type="primary">LOC115469246</name>
</gene>
<dbReference type="PROSITE" id="PS50015">
    <property type="entry name" value="SAP_B"/>
    <property type="match status" value="3"/>
</dbReference>
<dbReference type="Pfam" id="PF05184">
    <property type="entry name" value="SapB_1"/>
    <property type="match status" value="1"/>
</dbReference>
<evidence type="ECO:0000313" key="17">
    <source>
        <dbReference type="RefSeq" id="XP_030057549.1"/>
    </source>
</evidence>
<evidence type="ECO:0000256" key="5">
    <source>
        <dbReference type="ARBA" id="ARBA00022713"/>
    </source>
</evidence>
<feature type="domain" description="Saposin B-type" evidence="14">
    <location>
        <begin position="291"/>
        <end position="371"/>
    </location>
</feature>
<dbReference type="InterPro" id="IPR008373">
    <property type="entry name" value="Saposin"/>
</dbReference>
<dbReference type="SMART" id="SM00162">
    <property type="entry name" value="SAPA"/>
    <property type="match status" value="2"/>
</dbReference>
<protein>
    <recommendedName>
        <fullName evidence="11">Pulmonary surfactant-associated protein B</fullName>
    </recommendedName>
    <alternativeName>
        <fullName evidence="12">Pulmonary surfactant-associated proteolipid SPL(Phe)</fullName>
    </alternativeName>
</protein>
<evidence type="ECO:0000256" key="3">
    <source>
        <dbReference type="ARBA" id="ARBA00022439"/>
    </source>
</evidence>
<feature type="signal peptide" evidence="13">
    <location>
        <begin position="1"/>
        <end position="29"/>
    </location>
</feature>
<dbReference type="SUPFAM" id="SSF47862">
    <property type="entry name" value="Saposin"/>
    <property type="match status" value="3"/>
</dbReference>
<feature type="chain" id="PRO_5028355316" description="Pulmonary surfactant-associated protein B" evidence="13">
    <location>
        <begin position="30"/>
        <end position="409"/>
    </location>
</feature>
<dbReference type="FunCoup" id="A0A6P7Y452">
    <property type="interactions" value="22"/>
</dbReference>
<evidence type="ECO:0000256" key="9">
    <source>
        <dbReference type="ARBA" id="ARBA00023180"/>
    </source>
</evidence>
<dbReference type="InterPro" id="IPR007856">
    <property type="entry name" value="SapB_1"/>
</dbReference>
<evidence type="ECO:0000259" key="14">
    <source>
        <dbReference type="PROSITE" id="PS50015"/>
    </source>
</evidence>
<dbReference type="GO" id="GO:0016020">
    <property type="term" value="C:membrane"/>
    <property type="evidence" value="ECO:0007669"/>
    <property type="project" value="GOC"/>
</dbReference>
<comment type="subunit">
    <text evidence="2">Homodimer; disulfide-linked.</text>
</comment>
<keyword evidence="9" id="KW-0325">Glycoprotein</keyword>
<keyword evidence="8" id="KW-1015">Disulfide bond</keyword>
<dbReference type="InterPro" id="IPR051428">
    <property type="entry name" value="Sphingo_Act-Surfact_Prot"/>
</dbReference>
<evidence type="ECO:0000256" key="6">
    <source>
        <dbReference type="ARBA" id="ARBA00022729"/>
    </source>
</evidence>
<dbReference type="SMART" id="SM00741">
    <property type="entry name" value="SapB"/>
    <property type="match status" value="3"/>
</dbReference>
<sequence>MKDRLHRSGHDSTMPAAGLAILSWICVSAVVTGKILDQDECGQGPEFWCQNLVTAIQCRKLEHCMQTVWKKKEGGNLCEDCKQLVTTFTNMMKESSLTDGIKNFLHNECNLLPVQSTVLQCQLIVDNYLDIVMTFLESQINPDVVCAILRLCPTHQSEHETQELTNHMKAWLPLWKEDPFGLPHGHTTMQADELNDFPIPLPTCWLCRFLIGRVEAAIPKDAIAKAVTQLCQLLPSTIGGMCQCITEKYTVILMDTILQKLGPQFICGFISLCATEDNYAPETPVISVPDKDIKCETCLTITALAKAAINENGSLIETEAVLHNICNTYHLDLPKCQKFMQDHQSDLLVVLKKNWDDHTTCQEIGVCSAIAGTALRAGDCTWGPAYWCSNMDAAKECNAVLHCQTHVWN</sequence>
<dbReference type="InterPro" id="IPR008138">
    <property type="entry name" value="SapB_2"/>
</dbReference>
<organism evidence="16 17">
    <name type="scientific">Microcaecilia unicolor</name>
    <dbReference type="NCBI Taxonomy" id="1415580"/>
    <lineage>
        <taxon>Eukaryota</taxon>
        <taxon>Metazoa</taxon>
        <taxon>Chordata</taxon>
        <taxon>Craniata</taxon>
        <taxon>Vertebrata</taxon>
        <taxon>Euteleostomi</taxon>
        <taxon>Amphibia</taxon>
        <taxon>Gymnophiona</taxon>
        <taxon>Siphonopidae</taxon>
        <taxon>Microcaecilia</taxon>
    </lineage>
</organism>
<dbReference type="FunFam" id="1.10.225.10:FF:000008">
    <property type="entry name" value="Pulmonary surfactant-associated protein B"/>
    <property type="match status" value="1"/>
</dbReference>
<keyword evidence="7" id="KW-0677">Repeat</keyword>